<evidence type="ECO:0000259" key="7">
    <source>
        <dbReference type="Pfam" id="PF20628"/>
    </source>
</evidence>
<keyword evidence="2 8" id="KW-0575">Peroxidase</keyword>
<comment type="cofactor">
    <cofactor evidence="1">
        <name>heme b</name>
        <dbReference type="ChEBI" id="CHEBI:60344"/>
    </cofactor>
</comment>
<protein>
    <submittedName>
        <fullName evidence="8">Dyp-type peroxidase</fullName>
    </submittedName>
</protein>
<gene>
    <name evidence="8" type="ORF">M6D93_02075</name>
</gene>
<dbReference type="PANTHER" id="PTHR30521:SF0">
    <property type="entry name" value="DYP-TYPE PEROXIDASE FAMILY PROTEIN"/>
    <property type="match status" value="1"/>
</dbReference>
<keyword evidence="5" id="KW-0408">Iron</keyword>
<dbReference type="SUPFAM" id="SSF54909">
    <property type="entry name" value="Dimeric alpha+beta barrel"/>
    <property type="match status" value="1"/>
</dbReference>
<keyword evidence="3" id="KW-0479">Metal-binding</keyword>
<evidence type="ECO:0000256" key="2">
    <source>
        <dbReference type="ARBA" id="ARBA00022559"/>
    </source>
</evidence>
<keyword evidence="9" id="KW-1185">Reference proteome</keyword>
<dbReference type="Pfam" id="PF20628">
    <property type="entry name" value="Dyp_perox_C"/>
    <property type="match status" value="1"/>
</dbReference>
<evidence type="ECO:0000256" key="5">
    <source>
        <dbReference type="ARBA" id="ARBA00023004"/>
    </source>
</evidence>
<dbReference type="PANTHER" id="PTHR30521">
    <property type="entry name" value="DEFERROCHELATASE/PEROXIDASE"/>
    <property type="match status" value="1"/>
</dbReference>
<evidence type="ECO:0000256" key="6">
    <source>
        <dbReference type="ARBA" id="ARBA00025737"/>
    </source>
</evidence>
<evidence type="ECO:0000256" key="4">
    <source>
        <dbReference type="ARBA" id="ARBA00023002"/>
    </source>
</evidence>
<reference evidence="8" key="1">
    <citation type="journal article" date="2018" name="Int. J. Syst. Evol. Microbiol.">
        <title>Jatrophihabitans telluris sp. nov., isolated from sediment soil of lava forest wetlands and the emended description of the genus Jatrophihabitans.</title>
        <authorList>
            <person name="Lee K.C."/>
            <person name="Suh M.K."/>
            <person name="Eom M.K."/>
            <person name="Kim K.K."/>
            <person name="Kim J.S."/>
            <person name="Kim D.S."/>
            <person name="Ko S.H."/>
            <person name="Shin Y.K."/>
            <person name="Lee J.S."/>
        </authorList>
    </citation>
    <scope>NUCLEOTIDE SEQUENCE</scope>
    <source>
        <strain evidence="8">N237</strain>
    </source>
</reference>
<dbReference type="PROSITE" id="PS51404">
    <property type="entry name" value="DYP_PEROXIDASE"/>
    <property type="match status" value="1"/>
</dbReference>
<evidence type="ECO:0000256" key="3">
    <source>
        <dbReference type="ARBA" id="ARBA00022723"/>
    </source>
</evidence>
<dbReference type="InterPro" id="IPR006314">
    <property type="entry name" value="Dyp_peroxidase"/>
</dbReference>
<dbReference type="Proteomes" id="UP001056336">
    <property type="component" value="Chromosome"/>
</dbReference>
<comment type="similarity">
    <text evidence="6">Belongs to the DyP-type peroxidase family.</text>
</comment>
<dbReference type="RefSeq" id="WP_249772549.1">
    <property type="nucleotide sequence ID" value="NZ_CP097332.1"/>
</dbReference>
<reference evidence="8" key="2">
    <citation type="submission" date="2022-05" db="EMBL/GenBank/DDBJ databases">
        <authorList>
            <person name="Kim J.-S."/>
            <person name="Lee K."/>
            <person name="Suh M."/>
            <person name="Eom M."/>
            <person name="Kim J.-S."/>
            <person name="Kim D.-S."/>
            <person name="Ko S.-H."/>
            <person name="Shin Y."/>
            <person name="Lee J.-S."/>
        </authorList>
    </citation>
    <scope>NUCLEOTIDE SEQUENCE</scope>
    <source>
        <strain evidence="8">N237</strain>
    </source>
</reference>
<accession>A0ABY4R0W3</accession>
<sequence length="306" mass="33138">MATAQFGIFAVGTSAHCFLEFSLKPGVDPQTLATAIADIEEPHTTVGGANLVTGLRPSLWSGLAPDDMPANTEDFAAPMVGPGRFTMPATQRDAWVWVSGAARDLVFDMSAAIIDQLHPVAEVATEVTGWSYRHSRDLTGFEDGTENPPLAEAGDVAVVPDTLPGAGASVVLVQQWVHHTNFWNNLPVAEQERVMGRTKLDSVELDDAVKPVDSHVARNVITDDSGQELHIFRRNVPYGTVTDHGTMFVGFSFDPPRMTRMLERMAGIEDGVRDALTRYTTPLTGAYYVVPSVESLRAFATPSQDD</sequence>
<evidence type="ECO:0000313" key="9">
    <source>
        <dbReference type="Proteomes" id="UP001056336"/>
    </source>
</evidence>
<evidence type="ECO:0000256" key="1">
    <source>
        <dbReference type="ARBA" id="ARBA00001970"/>
    </source>
</evidence>
<dbReference type="GO" id="GO:0004601">
    <property type="term" value="F:peroxidase activity"/>
    <property type="evidence" value="ECO:0007669"/>
    <property type="project" value="UniProtKB-KW"/>
</dbReference>
<dbReference type="EMBL" id="CP097332">
    <property type="protein sequence ID" value="UQX88800.1"/>
    <property type="molecule type" value="Genomic_DNA"/>
</dbReference>
<organism evidence="8 9">
    <name type="scientific">Jatrophihabitans telluris</name>
    <dbReference type="NCBI Taxonomy" id="2038343"/>
    <lineage>
        <taxon>Bacteria</taxon>
        <taxon>Bacillati</taxon>
        <taxon>Actinomycetota</taxon>
        <taxon>Actinomycetes</taxon>
        <taxon>Jatrophihabitantales</taxon>
        <taxon>Jatrophihabitantaceae</taxon>
        <taxon>Jatrophihabitans</taxon>
    </lineage>
</organism>
<evidence type="ECO:0000313" key="8">
    <source>
        <dbReference type="EMBL" id="UQX88800.1"/>
    </source>
</evidence>
<proteinExistence type="inferred from homology"/>
<dbReference type="InterPro" id="IPR011008">
    <property type="entry name" value="Dimeric_a/b-barrel"/>
</dbReference>
<dbReference type="InterPro" id="IPR048328">
    <property type="entry name" value="Dyp_perox_C"/>
</dbReference>
<dbReference type="NCBIfam" id="TIGR01413">
    <property type="entry name" value="Dyp_perox_fam"/>
    <property type="match status" value="1"/>
</dbReference>
<keyword evidence="4" id="KW-0560">Oxidoreductase</keyword>
<name>A0ABY4R0W3_9ACTN</name>
<feature type="domain" description="Dyp-type peroxidase C-terminal" evidence="7">
    <location>
        <begin position="135"/>
        <end position="294"/>
    </location>
</feature>